<evidence type="ECO:0000313" key="1">
    <source>
        <dbReference type="EMBL" id="CAD8347555.1"/>
    </source>
</evidence>
<dbReference type="EMBL" id="HBEG01005510">
    <property type="protein sequence ID" value="CAD8347555.1"/>
    <property type="molecule type" value="Transcribed_RNA"/>
</dbReference>
<dbReference type="AlphaFoldDB" id="A0A7R9ZYU2"/>
<proteinExistence type="predicted"/>
<gene>
    <name evidence="1" type="ORF">PBAH0796_LOCUS3294</name>
</gene>
<organism evidence="1">
    <name type="scientific">Pyrodinium bahamense</name>
    <dbReference type="NCBI Taxonomy" id="73915"/>
    <lineage>
        <taxon>Eukaryota</taxon>
        <taxon>Sar</taxon>
        <taxon>Alveolata</taxon>
        <taxon>Dinophyceae</taxon>
        <taxon>Gonyaulacales</taxon>
        <taxon>Pyrocystaceae</taxon>
        <taxon>Pyrodinium</taxon>
    </lineage>
</organism>
<sequence>MVTIAHIERLDDLTEEVIYWGTEQQKAVHAAALQRLNLGRDLPIFSLDLHRSEALGNLRRYWGICRESTELMVTTSCFSVWKQGKFQNSCAKVIPAIPAKGANSTEARVFFFDDNINLHLGTSAGSSDAKGICNLRDIAGGEYIDFSDGKNGFARESAFRHTLIHYSHEYRNVMVQVNILDAMSNPEYFTDIIKRYAQVGEKLIIYMDVNGTILWDDTIMCLGQEEVLLSTMFGCIEVRPWASFAFAWDTQRTVRLELGKPKTLKQLVHDLANGDMRFYRSFWSSASCVRLLSELAAFGETRWTSSHGPDQPPLSPEGFSDLFCSYMEEMERQVVSQGMTASWFKCLAMLREGGHSVVIQSFGMDTHRVVRNSVDNERKVLHIAVNIELWSERDTKMFAEQFLPADSAKRSSKATTAPGQCLPSSLWGSWHGPLDWSCCREEELRRC</sequence>
<protein>
    <submittedName>
        <fullName evidence="1">Uncharacterized protein</fullName>
    </submittedName>
</protein>
<accession>A0A7R9ZYU2</accession>
<name>A0A7R9ZYU2_9DINO</name>
<reference evidence="1" key="1">
    <citation type="submission" date="2021-01" db="EMBL/GenBank/DDBJ databases">
        <authorList>
            <person name="Corre E."/>
            <person name="Pelletier E."/>
            <person name="Niang G."/>
            <person name="Scheremetjew M."/>
            <person name="Finn R."/>
            <person name="Kale V."/>
            <person name="Holt S."/>
            <person name="Cochrane G."/>
            <person name="Meng A."/>
            <person name="Brown T."/>
            <person name="Cohen L."/>
        </authorList>
    </citation>
    <scope>NUCLEOTIDE SEQUENCE</scope>
    <source>
        <strain evidence="1">Pbaha01</strain>
    </source>
</reference>